<dbReference type="AlphaFoldDB" id="A0AAG5CPI8"/>
<accession>A0AAG5CPI8</accession>
<organism evidence="3 4">
    <name type="scientific">Anopheles atroparvus</name>
    <name type="common">European mosquito</name>
    <dbReference type="NCBI Taxonomy" id="41427"/>
    <lineage>
        <taxon>Eukaryota</taxon>
        <taxon>Metazoa</taxon>
        <taxon>Ecdysozoa</taxon>
        <taxon>Arthropoda</taxon>
        <taxon>Hexapoda</taxon>
        <taxon>Insecta</taxon>
        <taxon>Pterygota</taxon>
        <taxon>Neoptera</taxon>
        <taxon>Endopterygota</taxon>
        <taxon>Diptera</taxon>
        <taxon>Nematocera</taxon>
        <taxon>Culicoidea</taxon>
        <taxon>Culicidae</taxon>
        <taxon>Anophelinae</taxon>
        <taxon>Anopheles</taxon>
    </lineage>
</organism>
<evidence type="ECO:0000256" key="1">
    <source>
        <dbReference type="SAM" id="MobiDB-lite"/>
    </source>
</evidence>
<dbReference type="EnsemblMetazoa" id="ENSAATROPT000783">
    <property type="protein sequence ID" value="ENSAATROPP000747"/>
    <property type="gene ID" value="ENSAATROPG000634"/>
</dbReference>
<reference evidence="3" key="1">
    <citation type="submission" date="2024-04" db="UniProtKB">
        <authorList>
            <consortium name="EnsemblMetazoa"/>
        </authorList>
    </citation>
    <scope>IDENTIFICATION</scope>
    <source>
        <strain evidence="3">EBRO</strain>
    </source>
</reference>
<feature type="region of interest" description="Disordered" evidence="1">
    <location>
        <begin position="18"/>
        <end position="77"/>
    </location>
</feature>
<evidence type="ECO:0000313" key="4">
    <source>
        <dbReference type="Proteomes" id="UP000075880"/>
    </source>
</evidence>
<keyword evidence="2" id="KW-0812">Transmembrane</keyword>
<keyword evidence="2" id="KW-1133">Transmembrane helix</keyword>
<keyword evidence="2" id="KW-0472">Membrane</keyword>
<sequence>MASCASASAAAAAARFRAAARSRASSTARSAARTATAAGATLSAAATTPATASRARPRPRAGPRSRSGPHRSRTRSARRATRIFIVVRGDAPLALGRRSARFSARLVTTRNLEPAVVTVGLARRDRGLRNDATLLLLRQTLLRCLLLFLALPRTARCLLLALPRRLLTLVLAVRVATAVPACLLLFLAASRRLARLLVALRFALPRCVLSAAATLARLATTAGIRVGDVVLPAAPSLLLRFGRRFGEEERALCLLLVLLALEQHLLVRLPAHVLHPAPLVRLPALELFPLQLLLLPQRPFLLVDLARARHVVLGLLQQILALVRFRFRERDVVPRLVAVPRQVGEVLVRQSQLVHRLQHNAQDGFFVPQHERGQALEHERNVEQQHRVLRCDAARLQQRHLGLLQLAGAEVRPRQVLHHLDVVVAVELLQAVLVHLDRADVLLLLHVDVRDVDPHVAKVGRRLAHLGEDIARLDDAPLVRQHRADPVRRPDVLRVVPQHLLVDRERLLLVLLLLLLVAVRLVEALQPEVAERYQRVRVARRGRVLQDRLEVLLPERPLHLGEMQVAQQRARVRVFHVDLQCVLEEIGRDENQTLVARHTPEPQIAVDVVRVLLQDVLVQLVGLIEHGHGLVQAGQVVRHRDGDRIVVLGVVLRLDLRTFDRLLQLRHRFVLVAQPVVQRGHVVQYLRRYVGVYLLRENAGGRAVCLQRSRQVVLLQNLCQLDPRLHVVRELFRHLFQVILRDITLRL</sequence>
<dbReference type="Proteomes" id="UP000075880">
    <property type="component" value="Unassembled WGS sequence"/>
</dbReference>
<keyword evidence="4" id="KW-1185">Reference proteome</keyword>
<evidence type="ECO:0000256" key="2">
    <source>
        <dbReference type="SAM" id="Phobius"/>
    </source>
</evidence>
<name>A0AAG5CPI8_ANOAO</name>
<protein>
    <submittedName>
        <fullName evidence="3">Uncharacterized protein</fullName>
    </submittedName>
</protein>
<proteinExistence type="predicted"/>
<feature type="transmembrane region" description="Helical" evidence="2">
    <location>
        <begin position="166"/>
        <end position="189"/>
    </location>
</feature>
<feature type="compositionally biased region" description="Basic residues" evidence="1">
    <location>
        <begin position="55"/>
        <end position="77"/>
    </location>
</feature>
<evidence type="ECO:0000313" key="3">
    <source>
        <dbReference type="EnsemblMetazoa" id="ENSAATROPP000747"/>
    </source>
</evidence>
<feature type="compositionally biased region" description="Low complexity" evidence="1">
    <location>
        <begin position="18"/>
        <end position="54"/>
    </location>
</feature>